<proteinExistence type="predicted"/>
<dbReference type="AlphaFoldDB" id="A0AAV4NLQ2"/>
<dbReference type="EMBL" id="BPLR01003540">
    <property type="protein sequence ID" value="GIX85735.1"/>
    <property type="molecule type" value="Genomic_DNA"/>
</dbReference>
<comment type="caution">
    <text evidence="1">The sequence shown here is derived from an EMBL/GenBank/DDBJ whole genome shotgun (WGS) entry which is preliminary data.</text>
</comment>
<reference evidence="1 2" key="1">
    <citation type="submission" date="2021-06" db="EMBL/GenBank/DDBJ databases">
        <title>Caerostris extrusa draft genome.</title>
        <authorList>
            <person name="Kono N."/>
            <person name="Arakawa K."/>
        </authorList>
    </citation>
    <scope>NUCLEOTIDE SEQUENCE [LARGE SCALE GENOMIC DNA]</scope>
</reference>
<evidence type="ECO:0000313" key="1">
    <source>
        <dbReference type="EMBL" id="GIX85735.1"/>
    </source>
</evidence>
<accession>A0AAV4NLQ2</accession>
<gene>
    <name evidence="1" type="ORF">CEXT_731601</name>
</gene>
<sequence>MAFPNSPVTVSDLSFTILLLRNVPPIMDYIPRNWALQFHEIGHVLHRNWGKGGNVLRFRALLSPGFFWSGDYGNSITLCS</sequence>
<keyword evidence="2" id="KW-1185">Reference proteome</keyword>
<name>A0AAV4NLQ2_CAEEX</name>
<protein>
    <submittedName>
        <fullName evidence="1">Uncharacterized protein</fullName>
    </submittedName>
</protein>
<dbReference type="Proteomes" id="UP001054945">
    <property type="component" value="Unassembled WGS sequence"/>
</dbReference>
<organism evidence="1 2">
    <name type="scientific">Caerostris extrusa</name>
    <name type="common">Bark spider</name>
    <name type="synonym">Caerostris bankana</name>
    <dbReference type="NCBI Taxonomy" id="172846"/>
    <lineage>
        <taxon>Eukaryota</taxon>
        <taxon>Metazoa</taxon>
        <taxon>Ecdysozoa</taxon>
        <taxon>Arthropoda</taxon>
        <taxon>Chelicerata</taxon>
        <taxon>Arachnida</taxon>
        <taxon>Araneae</taxon>
        <taxon>Araneomorphae</taxon>
        <taxon>Entelegynae</taxon>
        <taxon>Araneoidea</taxon>
        <taxon>Araneidae</taxon>
        <taxon>Caerostris</taxon>
    </lineage>
</organism>
<evidence type="ECO:0000313" key="2">
    <source>
        <dbReference type="Proteomes" id="UP001054945"/>
    </source>
</evidence>